<accession>A0A7I8W322</accession>
<dbReference type="FunFam" id="3.40.50.2300:FF:000009">
    <property type="entry name" value="Glutamate receptor, metabotropic 4"/>
    <property type="match status" value="1"/>
</dbReference>
<keyword evidence="6" id="KW-0675">Receptor</keyword>
<comment type="caution">
    <text evidence="9">The sequence shown here is derived from an EMBL/GenBank/DDBJ whole genome shotgun (WGS) entry which is preliminary data.</text>
</comment>
<dbReference type="GO" id="GO:0004930">
    <property type="term" value="F:G protein-coupled receptor activity"/>
    <property type="evidence" value="ECO:0007669"/>
    <property type="project" value="InterPro"/>
</dbReference>
<keyword evidence="3" id="KW-1133">Transmembrane helix</keyword>
<dbReference type="PANTHER" id="PTHR24060">
    <property type="entry name" value="METABOTROPIC GLUTAMATE RECEPTOR"/>
    <property type="match status" value="1"/>
</dbReference>
<reference evidence="9 10" key="1">
    <citation type="submission" date="2020-08" db="EMBL/GenBank/DDBJ databases">
        <authorList>
            <person name="Hejnol A."/>
        </authorList>
    </citation>
    <scope>NUCLEOTIDE SEQUENCE [LARGE SCALE GENOMIC DNA]</scope>
</reference>
<dbReference type="InterPro" id="IPR028082">
    <property type="entry name" value="Peripla_BP_I"/>
</dbReference>
<keyword evidence="5" id="KW-1015">Disulfide bond</keyword>
<evidence type="ECO:0000313" key="10">
    <source>
        <dbReference type="Proteomes" id="UP000549394"/>
    </source>
</evidence>
<evidence type="ECO:0000256" key="6">
    <source>
        <dbReference type="ARBA" id="ARBA00023170"/>
    </source>
</evidence>
<keyword evidence="7" id="KW-0325">Glycoprotein</keyword>
<evidence type="ECO:0000256" key="2">
    <source>
        <dbReference type="ARBA" id="ARBA00022692"/>
    </source>
</evidence>
<evidence type="ECO:0000256" key="7">
    <source>
        <dbReference type="ARBA" id="ARBA00023180"/>
    </source>
</evidence>
<sequence>MELSDKTRFEYFTRVVAPDNYQARAMVDIVKHFKWNNVLTLADEGNYGEKGIAAFKEKAANRDICIAKQKEIGRQIYKDTFKNILSEFYQEKKAKVVVMFVNEDNVRRLLEAYKLTRSERGGRELTFLASDSWGAKTHPVSNNEEAAEGTVTILPERNQLVGKYSLFIIHNGV</sequence>
<name>A0A7I8W322_9ANNE</name>
<dbReference type="Gene3D" id="3.40.50.2300">
    <property type="match status" value="1"/>
</dbReference>
<dbReference type="InterPro" id="IPR000337">
    <property type="entry name" value="GPCR_3"/>
</dbReference>
<dbReference type="Pfam" id="PF01094">
    <property type="entry name" value="ANF_receptor"/>
    <property type="match status" value="1"/>
</dbReference>
<organism evidence="9 10">
    <name type="scientific">Dimorphilus gyrociliatus</name>
    <dbReference type="NCBI Taxonomy" id="2664684"/>
    <lineage>
        <taxon>Eukaryota</taxon>
        <taxon>Metazoa</taxon>
        <taxon>Spiralia</taxon>
        <taxon>Lophotrochozoa</taxon>
        <taxon>Annelida</taxon>
        <taxon>Polychaeta</taxon>
        <taxon>Polychaeta incertae sedis</taxon>
        <taxon>Dinophilidae</taxon>
        <taxon>Dimorphilus</taxon>
    </lineage>
</organism>
<dbReference type="InterPro" id="IPR001828">
    <property type="entry name" value="ANF_lig-bd_rcpt"/>
</dbReference>
<keyword evidence="2" id="KW-0812">Transmembrane</keyword>
<gene>
    <name evidence="9" type="ORF">DGYR_LOCUS10116</name>
</gene>
<evidence type="ECO:0000313" key="9">
    <source>
        <dbReference type="EMBL" id="CAD5122289.1"/>
    </source>
</evidence>
<dbReference type="InterPro" id="IPR050726">
    <property type="entry name" value="mGluR"/>
</dbReference>
<evidence type="ECO:0000256" key="1">
    <source>
        <dbReference type="ARBA" id="ARBA00004141"/>
    </source>
</evidence>
<keyword evidence="10" id="KW-1185">Reference proteome</keyword>
<dbReference type="EMBL" id="CAJFCJ010000016">
    <property type="protein sequence ID" value="CAD5122289.1"/>
    <property type="molecule type" value="Genomic_DNA"/>
</dbReference>
<evidence type="ECO:0000259" key="8">
    <source>
        <dbReference type="Pfam" id="PF01094"/>
    </source>
</evidence>
<dbReference type="Proteomes" id="UP000549394">
    <property type="component" value="Unassembled WGS sequence"/>
</dbReference>
<evidence type="ECO:0000256" key="3">
    <source>
        <dbReference type="ARBA" id="ARBA00022989"/>
    </source>
</evidence>
<protein>
    <submittedName>
        <fullName evidence="9">DgyrCDS10730</fullName>
    </submittedName>
</protein>
<evidence type="ECO:0000256" key="5">
    <source>
        <dbReference type="ARBA" id="ARBA00023157"/>
    </source>
</evidence>
<feature type="domain" description="Receptor ligand binding region" evidence="8">
    <location>
        <begin position="2"/>
        <end position="156"/>
    </location>
</feature>
<dbReference type="GO" id="GO:0016020">
    <property type="term" value="C:membrane"/>
    <property type="evidence" value="ECO:0007669"/>
    <property type="project" value="UniProtKB-SubCell"/>
</dbReference>
<dbReference type="SUPFAM" id="SSF53822">
    <property type="entry name" value="Periplasmic binding protein-like I"/>
    <property type="match status" value="1"/>
</dbReference>
<proteinExistence type="predicted"/>
<keyword evidence="4" id="KW-0472">Membrane</keyword>
<dbReference type="AlphaFoldDB" id="A0A7I8W322"/>
<dbReference type="PRINTS" id="PR00248">
    <property type="entry name" value="GPCRMGR"/>
</dbReference>
<evidence type="ECO:0000256" key="4">
    <source>
        <dbReference type="ARBA" id="ARBA00023136"/>
    </source>
</evidence>
<dbReference type="OrthoDB" id="425344at2759"/>
<comment type="subcellular location">
    <subcellularLocation>
        <location evidence="1">Membrane</location>
        <topology evidence="1">Multi-pass membrane protein</topology>
    </subcellularLocation>
</comment>